<gene>
    <name evidence="7" type="ORF">Nepgr_010413</name>
</gene>
<evidence type="ECO:0000259" key="6">
    <source>
        <dbReference type="PROSITE" id="PS50145"/>
    </source>
</evidence>
<organism evidence="7 8">
    <name type="scientific">Nepenthes gracilis</name>
    <name type="common">Slender pitcher plant</name>
    <dbReference type="NCBI Taxonomy" id="150966"/>
    <lineage>
        <taxon>Eukaryota</taxon>
        <taxon>Viridiplantae</taxon>
        <taxon>Streptophyta</taxon>
        <taxon>Embryophyta</taxon>
        <taxon>Tracheophyta</taxon>
        <taxon>Spermatophyta</taxon>
        <taxon>Magnoliopsida</taxon>
        <taxon>eudicotyledons</taxon>
        <taxon>Gunneridae</taxon>
        <taxon>Pentapetalae</taxon>
        <taxon>Caryophyllales</taxon>
        <taxon>Nepenthaceae</taxon>
        <taxon>Nepenthes</taxon>
    </lineage>
</organism>
<dbReference type="PANTHER" id="PTHR10131:SF161">
    <property type="entry name" value="F26K24.24 PROTEIN"/>
    <property type="match status" value="1"/>
</dbReference>
<dbReference type="Gene3D" id="3.30.40.10">
    <property type="entry name" value="Zinc/RING finger domain, C3HC4 (zinc finger)"/>
    <property type="match status" value="2"/>
</dbReference>
<accession>A0AAD3SCJ5</accession>
<evidence type="ECO:0000313" key="8">
    <source>
        <dbReference type="Proteomes" id="UP001279734"/>
    </source>
</evidence>
<protein>
    <recommendedName>
        <fullName evidence="6">TRAF-type domain-containing protein</fullName>
    </recommendedName>
</protein>
<comment type="caution">
    <text evidence="7">The sequence shown here is derived from an EMBL/GenBank/DDBJ whole genome shotgun (WGS) entry which is preliminary data.</text>
</comment>
<keyword evidence="3 4" id="KW-0862">Zinc</keyword>
<evidence type="ECO:0000313" key="7">
    <source>
        <dbReference type="EMBL" id="GMH08573.1"/>
    </source>
</evidence>
<dbReference type="Proteomes" id="UP001279734">
    <property type="component" value="Unassembled WGS sequence"/>
</dbReference>
<feature type="domain" description="TRAF-type" evidence="6">
    <location>
        <begin position="265"/>
        <end position="316"/>
    </location>
</feature>
<dbReference type="PROSITE" id="PS50145">
    <property type="entry name" value="ZF_TRAF"/>
    <property type="match status" value="1"/>
</dbReference>
<keyword evidence="1 4" id="KW-0479">Metal-binding</keyword>
<dbReference type="SUPFAM" id="SSF49599">
    <property type="entry name" value="TRAF domain-like"/>
    <property type="match status" value="1"/>
</dbReference>
<keyword evidence="2 4" id="KW-0863">Zinc-finger</keyword>
<reference evidence="7" key="1">
    <citation type="submission" date="2023-05" db="EMBL/GenBank/DDBJ databases">
        <title>Nepenthes gracilis genome sequencing.</title>
        <authorList>
            <person name="Fukushima K."/>
        </authorList>
    </citation>
    <scope>NUCLEOTIDE SEQUENCE</scope>
    <source>
        <strain evidence="7">SING2019-196</strain>
    </source>
</reference>
<feature type="compositionally biased region" description="Polar residues" evidence="5">
    <location>
        <begin position="406"/>
        <end position="417"/>
    </location>
</feature>
<proteinExistence type="predicted"/>
<evidence type="ECO:0000256" key="3">
    <source>
        <dbReference type="ARBA" id="ARBA00022833"/>
    </source>
</evidence>
<dbReference type="PANTHER" id="PTHR10131">
    <property type="entry name" value="TNF RECEPTOR ASSOCIATED FACTOR"/>
    <property type="match status" value="1"/>
</dbReference>
<evidence type="ECO:0000256" key="5">
    <source>
        <dbReference type="SAM" id="MobiDB-lite"/>
    </source>
</evidence>
<evidence type="ECO:0000256" key="4">
    <source>
        <dbReference type="PROSITE-ProRule" id="PRU00207"/>
    </source>
</evidence>
<sequence length="417" mass="47280">MDASATNAEVKVEKTEGAQLKSKKLGDLQLESEKLECLELEMGKIEDAQVRSENTEDVELKPQRIKDVKEEGPSSPCDLFDVEVVYKIAQELLLGLATACVDNTTGSVFQTPAMVAVDIRKEMVEYLTQRSEFFVAESSILEGGPGAEASDHPYDVISLLIDDFVSLKRNWFSRVSGWLLSEMREDRVDDFVQEMELNSFWLLDGRDTIAQTLLKNVDFKNMYHCNKRFRSEELAKHRRQCGFRSINCDNEGCAATFSAALMTKHDSTCPFKVSPCEQKCSEYLVRREMDRHCITVCPMRLINCPFYSIGCQSPVPQCMIKQHFYDNLHSHMLYTLQFIHKQASAEDLKQQAEQIEKSSFSSGLAEIQVVRFFVSAIKDIEEKLGPFQFERKHSDSVGDPAEEISKATNSRAPLSAN</sequence>
<dbReference type="InterPro" id="IPR013083">
    <property type="entry name" value="Znf_RING/FYVE/PHD"/>
</dbReference>
<dbReference type="InterPro" id="IPR001293">
    <property type="entry name" value="Znf_TRAF"/>
</dbReference>
<dbReference type="EMBL" id="BSYO01000008">
    <property type="protein sequence ID" value="GMH08573.1"/>
    <property type="molecule type" value="Genomic_DNA"/>
</dbReference>
<name>A0AAD3SCJ5_NEPGR</name>
<evidence type="ECO:0000256" key="2">
    <source>
        <dbReference type="ARBA" id="ARBA00022771"/>
    </source>
</evidence>
<dbReference type="Pfam" id="PF02176">
    <property type="entry name" value="zf-TRAF"/>
    <property type="match status" value="1"/>
</dbReference>
<feature type="region of interest" description="Disordered" evidence="5">
    <location>
        <begin position="391"/>
        <end position="417"/>
    </location>
</feature>
<feature type="zinc finger region" description="TRAF-type" evidence="4">
    <location>
        <begin position="265"/>
        <end position="316"/>
    </location>
</feature>
<dbReference type="GO" id="GO:0008270">
    <property type="term" value="F:zinc ion binding"/>
    <property type="evidence" value="ECO:0007669"/>
    <property type="project" value="UniProtKB-KW"/>
</dbReference>
<keyword evidence="8" id="KW-1185">Reference proteome</keyword>
<dbReference type="AlphaFoldDB" id="A0AAD3SCJ5"/>
<evidence type="ECO:0000256" key="1">
    <source>
        <dbReference type="ARBA" id="ARBA00022723"/>
    </source>
</evidence>